<protein>
    <submittedName>
        <fullName evidence="1">Glycosyl hydrolase</fullName>
    </submittedName>
</protein>
<gene>
    <name evidence="1" type="ORF">B0T24DRAFT_701714</name>
</gene>
<evidence type="ECO:0000313" key="1">
    <source>
        <dbReference type="EMBL" id="KAK3377309.1"/>
    </source>
</evidence>
<dbReference type="InterPro" id="IPR050727">
    <property type="entry name" value="GH43_arabinanases"/>
</dbReference>
<dbReference type="AlphaFoldDB" id="A0AAE0NC82"/>
<keyword evidence="1" id="KW-0378">Hydrolase</keyword>
<dbReference type="PANTHER" id="PTHR43301:SF3">
    <property type="entry name" value="ARABINAN ENDO-1,5-ALPHA-L-ARABINOSIDASE A-RELATED"/>
    <property type="match status" value="1"/>
</dbReference>
<reference evidence="1" key="2">
    <citation type="submission" date="2023-06" db="EMBL/GenBank/DDBJ databases">
        <authorList>
            <consortium name="Lawrence Berkeley National Laboratory"/>
            <person name="Haridas S."/>
            <person name="Hensen N."/>
            <person name="Bonometti L."/>
            <person name="Westerberg I."/>
            <person name="Brannstrom I.O."/>
            <person name="Guillou S."/>
            <person name="Cros-Aarteil S."/>
            <person name="Calhoun S."/>
            <person name="Kuo A."/>
            <person name="Mondo S."/>
            <person name="Pangilinan J."/>
            <person name="Riley R."/>
            <person name="Labutti K."/>
            <person name="Andreopoulos B."/>
            <person name="Lipzen A."/>
            <person name="Chen C."/>
            <person name="Yanf M."/>
            <person name="Daum C."/>
            <person name="Ng V."/>
            <person name="Clum A."/>
            <person name="Steindorff A."/>
            <person name="Ohm R."/>
            <person name="Martin F."/>
            <person name="Silar P."/>
            <person name="Natvig D."/>
            <person name="Lalanne C."/>
            <person name="Gautier V."/>
            <person name="Ament-Velasquez S.L."/>
            <person name="Kruys A."/>
            <person name="Hutchinson M.I."/>
            <person name="Powell A.J."/>
            <person name="Barry K."/>
            <person name="Miller A.N."/>
            <person name="Grigoriev I.V."/>
            <person name="Debuchy R."/>
            <person name="Gladieux P."/>
            <person name="Thoren M.H."/>
            <person name="Johannesson H."/>
        </authorList>
    </citation>
    <scope>NUCLEOTIDE SEQUENCE</scope>
    <source>
        <strain evidence="1">CBS 958.72</strain>
    </source>
</reference>
<name>A0AAE0NC82_9PEZI</name>
<accession>A0AAE0NC82</accession>
<comment type="caution">
    <text evidence="1">The sequence shown here is derived from an EMBL/GenBank/DDBJ whole genome shotgun (WGS) entry which is preliminary data.</text>
</comment>
<keyword evidence="2" id="KW-1185">Reference proteome</keyword>
<dbReference type="InterPro" id="IPR023296">
    <property type="entry name" value="Glyco_hydro_beta-prop_sf"/>
</dbReference>
<dbReference type="PANTHER" id="PTHR43301">
    <property type="entry name" value="ARABINAN ENDO-1,5-ALPHA-L-ARABINOSIDASE"/>
    <property type="match status" value="1"/>
</dbReference>
<sequence length="241" mass="25917">MAFGPPKLKRIWTKIAVHTARDWDFMGPWTYRGAALPRGSAISLRGNQDLWALGISFLDTHMETGTWTDAGAVVTSTPQSRYNAIDGNLVSTASGGVNGSGPSYSVVFGGFWDGIFAAPVDLSFDSSDRARDGGFVFPAAGGQCFLFFSQGSCCGYDRKRPSRGNEYRIMVRQSAAATGGSVDKADKPCASGGGSVVLESHGWVYGPDGQGVYQDPTYRPVLYYHYVDTRVGYADGQKRFG</sequence>
<reference evidence="1" key="1">
    <citation type="journal article" date="2023" name="Mol. Phylogenet. Evol.">
        <title>Genome-scale phylogeny and comparative genomics of the fungal order Sordariales.</title>
        <authorList>
            <person name="Hensen N."/>
            <person name="Bonometti L."/>
            <person name="Westerberg I."/>
            <person name="Brannstrom I.O."/>
            <person name="Guillou S."/>
            <person name="Cros-Aarteil S."/>
            <person name="Calhoun S."/>
            <person name="Haridas S."/>
            <person name="Kuo A."/>
            <person name="Mondo S."/>
            <person name="Pangilinan J."/>
            <person name="Riley R."/>
            <person name="LaButti K."/>
            <person name="Andreopoulos B."/>
            <person name="Lipzen A."/>
            <person name="Chen C."/>
            <person name="Yan M."/>
            <person name="Daum C."/>
            <person name="Ng V."/>
            <person name="Clum A."/>
            <person name="Steindorff A."/>
            <person name="Ohm R.A."/>
            <person name="Martin F."/>
            <person name="Silar P."/>
            <person name="Natvig D.O."/>
            <person name="Lalanne C."/>
            <person name="Gautier V."/>
            <person name="Ament-Velasquez S.L."/>
            <person name="Kruys A."/>
            <person name="Hutchinson M.I."/>
            <person name="Powell A.J."/>
            <person name="Barry K."/>
            <person name="Miller A.N."/>
            <person name="Grigoriev I.V."/>
            <person name="Debuchy R."/>
            <person name="Gladieux P."/>
            <person name="Hiltunen Thoren M."/>
            <person name="Johannesson H."/>
        </authorList>
    </citation>
    <scope>NUCLEOTIDE SEQUENCE</scope>
    <source>
        <strain evidence="1">CBS 958.72</strain>
    </source>
</reference>
<evidence type="ECO:0000313" key="2">
    <source>
        <dbReference type="Proteomes" id="UP001287356"/>
    </source>
</evidence>
<dbReference type="GO" id="GO:0016787">
    <property type="term" value="F:hydrolase activity"/>
    <property type="evidence" value="ECO:0007669"/>
    <property type="project" value="UniProtKB-KW"/>
</dbReference>
<organism evidence="1 2">
    <name type="scientific">Lasiosphaeria ovina</name>
    <dbReference type="NCBI Taxonomy" id="92902"/>
    <lineage>
        <taxon>Eukaryota</taxon>
        <taxon>Fungi</taxon>
        <taxon>Dikarya</taxon>
        <taxon>Ascomycota</taxon>
        <taxon>Pezizomycotina</taxon>
        <taxon>Sordariomycetes</taxon>
        <taxon>Sordariomycetidae</taxon>
        <taxon>Sordariales</taxon>
        <taxon>Lasiosphaeriaceae</taxon>
        <taxon>Lasiosphaeria</taxon>
    </lineage>
</organism>
<dbReference type="Gene3D" id="2.115.10.20">
    <property type="entry name" value="Glycosyl hydrolase domain, family 43"/>
    <property type="match status" value="1"/>
</dbReference>
<dbReference type="SUPFAM" id="SSF75005">
    <property type="entry name" value="Arabinanase/levansucrase/invertase"/>
    <property type="match status" value="1"/>
</dbReference>
<dbReference type="Proteomes" id="UP001287356">
    <property type="component" value="Unassembled WGS sequence"/>
</dbReference>
<proteinExistence type="predicted"/>
<dbReference type="EMBL" id="JAULSN010000003">
    <property type="protein sequence ID" value="KAK3377309.1"/>
    <property type="molecule type" value="Genomic_DNA"/>
</dbReference>